<dbReference type="AlphaFoldDB" id="A0A0G0YSB6"/>
<comment type="caution">
    <text evidence="1">The sequence shown here is derived from an EMBL/GenBank/DDBJ whole genome shotgun (WGS) entry which is preliminary data.</text>
</comment>
<protein>
    <submittedName>
        <fullName evidence="1">Uncharacterized protein</fullName>
    </submittedName>
</protein>
<evidence type="ECO:0000313" key="2">
    <source>
        <dbReference type="Proteomes" id="UP000034516"/>
    </source>
</evidence>
<organism evidence="1 2">
    <name type="scientific">Candidatus Kuenenbacteria bacterium GW2011_GWA2_42_15</name>
    <dbReference type="NCBI Taxonomy" id="1618677"/>
    <lineage>
        <taxon>Bacteria</taxon>
        <taxon>Candidatus Kueneniibacteriota</taxon>
    </lineage>
</organism>
<dbReference type="Proteomes" id="UP000034516">
    <property type="component" value="Unassembled WGS sequence"/>
</dbReference>
<accession>A0A0G0YSB6</accession>
<reference evidence="1 2" key="1">
    <citation type="journal article" date="2015" name="Nature">
        <title>rRNA introns, odd ribosomes, and small enigmatic genomes across a large radiation of phyla.</title>
        <authorList>
            <person name="Brown C.T."/>
            <person name="Hug L.A."/>
            <person name="Thomas B.C."/>
            <person name="Sharon I."/>
            <person name="Castelle C.J."/>
            <person name="Singh A."/>
            <person name="Wilkins M.J."/>
            <person name="Williams K.H."/>
            <person name="Banfield J.F."/>
        </authorList>
    </citation>
    <scope>NUCLEOTIDE SEQUENCE [LARGE SCALE GENOMIC DNA]</scope>
</reference>
<gene>
    <name evidence="1" type="ORF">UV02_C0064G0006</name>
</gene>
<proteinExistence type="predicted"/>
<name>A0A0G0YSB6_9BACT</name>
<dbReference type="EMBL" id="LCCW01000064">
    <property type="protein sequence ID" value="KKS39552.1"/>
    <property type="molecule type" value="Genomic_DNA"/>
</dbReference>
<evidence type="ECO:0000313" key="1">
    <source>
        <dbReference type="EMBL" id="KKS39552.1"/>
    </source>
</evidence>
<sequence length="273" mass="31852">MRIFRSFEDLQITKDELSKSEQDLLAFKKKQKDELRDLRSHLKKAETVETEDELLEIEQVLSKQKPELLEDLAGYLAQQDNVESAYQTMINSKRKGEDADQLKELWREEKDKLEKAYHVNEFSEEILDKSRPRNPDIKSSRASASLIRQHRLGALNKDKRVAVQDIIANIQETRRKEITKTKLAIIYARNNDPRVRASVINDYGRLLKRELSSDQDAKGVKFEEQKDLHHRAEEELARKAIMLHRIMAEKDHLGEAEIIEQATKLEWPEAKAA</sequence>